<feature type="compositionally biased region" description="Polar residues" evidence="9">
    <location>
        <begin position="261"/>
        <end position="270"/>
    </location>
</feature>
<feature type="compositionally biased region" description="Low complexity" evidence="9">
    <location>
        <begin position="388"/>
        <end position="432"/>
    </location>
</feature>
<feature type="non-terminal residue" evidence="11">
    <location>
        <position position="482"/>
    </location>
</feature>
<dbReference type="InterPro" id="IPR029070">
    <property type="entry name" value="Chitinase_insertion_sf"/>
</dbReference>
<keyword evidence="12" id="KW-1185">Reference proteome</keyword>
<keyword evidence="2 7" id="KW-0378">Hydrolase</keyword>
<evidence type="ECO:0000256" key="2">
    <source>
        <dbReference type="ARBA" id="ARBA00022801"/>
    </source>
</evidence>
<feature type="non-terminal residue" evidence="11">
    <location>
        <position position="1"/>
    </location>
</feature>
<dbReference type="Gene3D" id="2.10.10.20">
    <property type="entry name" value="Carbohydrate-binding module superfamily 5/12"/>
    <property type="match status" value="1"/>
</dbReference>
<dbReference type="Proteomes" id="UP000193498">
    <property type="component" value="Unassembled WGS sequence"/>
</dbReference>
<dbReference type="SMART" id="SM00495">
    <property type="entry name" value="ChtBD3"/>
    <property type="match status" value="1"/>
</dbReference>
<gene>
    <name evidence="11" type="ORF">K493DRAFT_196747</name>
</gene>
<evidence type="ECO:0000256" key="8">
    <source>
        <dbReference type="RuleBase" id="RU004453"/>
    </source>
</evidence>
<dbReference type="GO" id="GO:0008843">
    <property type="term" value="F:endochitinase activity"/>
    <property type="evidence" value="ECO:0007669"/>
    <property type="project" value="UniProtKB-EC"/>
</dbReference>
<name>A0A1Y1YS39_9FUNG</name>
<dbReference type="InterPro" id="IPR036573">
    <property type="entry name" value="CBM_sf_5/12"/>
</dbReference>
<keyword evidence="3" id="KW-0146">Chitin degradation</keyword>
<evidence type="ECO:0000256" key="6">
    <source>
        <dbReference type="ARBA" id="ARBA00023326"/>
    </source>
</evidence>
<dbReference type="InParanoid" id="A0A1Y1YS39"/>
<dbReference type="PANTHER" id="PTHR11177">
    <property type="entry name" value="CHITINASE"/>
    <property type="match status" value="1"/>
</dbReference>
<evidence type="ECO:0000256" key="3">
    <source>
        <dbReference type="ARBA" id="ARBA00023024"/>
    </source>
</evidence>
<dbReference type="Pfam" id="PF00704">
    <property type="entry name" value="Glyco_hydro_18"/>
    <property type="match status" value="1"/>
</dbReference>
<evidence type="ECO:0000313" key="11">
    <source>
        <dbReference type="EMBL" id="ORY00557.1"/>
    </source>
</evidence>
<dbReference type="PROSITE" id="PS01095">
    <property type="entry name" value="GH18_1"/>
    <property type="match status" value="1"/>
</dbReference>
<organism evidence="11 12">
    <name type="scientific">Basidiobolus meristosporus CBS 931.73</name>
    <dbReference type="NCBI Taxonomy" id="1314790"/>
    <lineage>
        <taxon>Eukaryota</taxon>
        <taxon>Fungi</taxon>
        <taxon>Fungi incertae sedis</taxon>
        <taxon>Zoopagomycota</taxon>
        <taxon>Entomophthoromycotina</taxon>
        <taxon>Basidiobolomycetes</taxon>
        <taxon>Basidiobolales</taxon>
        <taxon>Basidiobolaceae</taxon>
        <taxon>Basidiobolus</taxon>
    </lineage>
</organism>
<dbReference type="InterPro" id="IPR017853">
    <property type="entry name" value="GH"/>
</dbReference>
<dbReference type="AlphaFoldDB" id="A0A1Y1YS39"/>
<dbReference type="InterPro" id="IPR001579">
    <property type="entry name" value="Glyco_hydro_18_chit_AS"/>
</dbReference>
<dbReference type="EMBL" id="MCFE01000081">
    <property type="protein sequence ID" value="ORY00557.1"/>
    <property type="molecule type" value="Genomic_DNA"/>
</dbReference>
<comment type="similarity">
    <text evidence="8">Belongs to the glycosyl hydrolase 18 family.</text>
</comment>
<dbReference type="InterPro" id="IPR050314">
    <property type="entry name" value="Glycosyl_Hydrlase_18"/>
</dbReference>
<comment type="caution">
    <text evidence="11">The sequence shown here is derived from an EMBL/GenBank/DDBJ whole genome shotgun (WGS) entry which is preliminary data.</text>
</comment>
<dbReference type="SUPFAM" id="SSF54556">
    <property type="entry name" value="Chitinase insertion domain"/>
    <property type="match status" value="1"/>
</dbReference>
<evidence type="ECO:0000256" key="4">
    <source>
        <dbReference type="ARBA" id="ARBA00023277"/>
    </source>
</evidence>
<evidence type="ECO:0000256" key="5">
    <source>
        <dbReference type="ARBA" id="ARBA00023295"/>
    </source>
</evidence>
<dbReference type="PROSITE" id="PS51910">
    <property type="entry name" value="GH18_2"/>
    <property type="match status" value="1"/>
</dbReference>
<dbReference type="GO" id="GO:0005576">
    <property type="term" value="C:extracellular region"/>
    <property type="evidence" value="ECO:0007669"/>
    <property type="project" value="InterPro"/>
</dbReference>
<dbReference type="InterPro" id="IPR001223">
    <property type="entry name" value="Glyco_hydro18_cat"/>
</dbReference>
<dbReference type="GO" id="GO:0000272">
    <property type="term" value="P:polysaccharide catabolic process"/>
    <property type="evidence" value="ECO:0007669"/>
    <property type="project" value="UniProtKB-KW"/>
</dbReference>
<evidence type="ECO:0000313" key="12">
    <source>
        <dbReference type="Proteomes" id="UP000193498"/>
    </source>
</evidence>
<evidence type="ECO:0000259" key="10">
    <source>
        <dbReference type="PROSITE" id="PS51910"/>
    </source>
</evidence>
<evidence type="ECO:0000256" key="7">
    <source>
        <dbReference type="RuleBase" id="RU000489"/>
    </source>
</evidence>
<dbReference type="SMART" id="SM00636">
    <property type="entry name" value="Glyco_18"/>
    <property type="match status" value="1"/>
</dbReference>
<accession>A0A1Y1YS39</accession>
<dbReference type="GO" id="GO:0030246">
    <property type="term" value="F:carbohydrate binding"/>
    <property type="evidence" value="ECO:0007669"/>
    <property type="project" value="InterPro"/>
</dbReference>
<dbReference type="GO" id="GO:0008061">
    <property type="term" value="F:chitin binding"/>
    <property type="evidence" value="ECO:0007669"/>
    <property type="project" value="InterPro"/>
</dbReference>
<proteinExistence type="inferred from homology"/>
<dbReference type="Pfam" id="PF02839">
    <property type="entry name" value="CBM_5_12"/>
    <property type="match status" value="1"/>
</dbReference>
<keyword evidence="5 7" id="KW-0326">Glycosidase</keyword>
<keyword evidence="6" id="KW-0624">Polysaccharide degradation</keyword>
<evidence type="ECO:0000256" key="1">
    <source>
        <dbReference type="ARBA" id="ARBA00000822"/>
    </source>
</evidence>
<comment type="catalytic activity">
    <reaction evidence="1">
        <text>Random endo-hydrolysis of N-acetyl-beta-D-glucosaminide (1-&gt;4)-beta-linkages in chitin and chitodextrins.</text>
        <dbReference type="EC" id="3.2.1.14"/>
    </reaction>
</comment>
<keyword evidence="4" id="KW-0119">Carbohydrate metabolism</keyword>
<dbReference type="GO" id="GO:0006032">
    <property type="term" value="P:chitin catabolic process"/>
    <property type="evidence" value="ECO:0007669"/>
    <property type="project" value="UniProtKB-KW"/>
</dbReference>
<dbReference type="InterPro" id="IPR003610">
    <property type="entry name" value="CBM5/12"/>
</dbReference>
<dbReference type="Gene3D" id="3.10.50.10">
    <property type="match status" value="1"/>
</dbReference>
<dbReference type="Gene3D" id="3.20.20.80">
    <property type="entry name" value="Glycosidases"/>
    <property type="match status" value="1"/>
</dbReference>
<evidence type="ECO:0000256" key="9">
    <source>
        <dbReference type="SAM" id="MobiDB-lite"/>
    </source>
</evidence>
<dbReference type="InterPro" id="IPR011583">
    <property type="entry name" value="Chitinase_II/V-like_cat"/>
</dbReference>
<dbReference type="CDD" id="cd12215">
    <property type="entry name" value="ChiC_BD"/>
    <property type="match status" value="1"/>
</dbReference>
<dbReference type="OrthoDB" id="76388at2759"/>
<protein>
    <recommendedName>
        <fullName evidence="10">GH18 domain-containing protein</fullName>
    </recommendedName>
</protein>
<dbReference type="STRING" id="1314790.A0A1Y1YS39"/>
<reference evidence="11 12" key="1">
    <citation type="submission" date="2016-07" db="EMBL/GenBank/DDBJ databases">
        <title>Pervasive Adenine N6-methylation of Active Genes in Fungi.</title>
        <authorList>
            <consortium name="DOE Joint Genome Institute"/>
            <person name="Mondo S.J."/>
            <person name="Dannebaum R.O."/>
            <person name="Kuo R.C."/>
            <person name="Labutti K."/>
            <person name="Haridas S."/>
            <person name="Kuo A."/>
            <person name="Salamov A."/>
            <person name="Ahrendt S.R."/>
            <person name="Lipzen A."/>
            <person name="Sullivan W."/>
            <person name="Andreopoulos W.B."/>
            <person name="Clum A."/>
            <person name="Lindquist E."/>
            <person name="Daum C."/>
            <person name="Ramamoorthy G.K."/>
            <person name="Gryganskyi A."/>
            <person name="Culley D."/>
            <person name="Magnuson J.K."/>
            <person name="James T.Y."/>
            <person name="O'Malley M.A."/>
            <person name="Stajich J.E."/>
            <person name="Spatafora J.W."/>
            <person name="Visel A."/>
            <person name="Grigoriev I.V."/>
        </authorList>
    </citation>
    <scope>NUCLEOTIDE SEQUENCE [LARGE SCALE GENOMIC DNA]</scope>
    <source>
        <strain evidence="11 12">CBS 931.73</strain>
    </source>
</reference>
<sequence length="482" mass="53212">ADDKVIVGYYVPWGNVQPSQLSYDKVTHINYGFGVLTKKDDPTNIFIDPDYDGTAIRQLKQLATPKGVKVQISLGGWTGSQTFSLVVRDPLLRQKFINNALVFTPDGWDLDGIDIDWEYPAREGAVCNVYDAADTANYLTLLKELRAALDKEFPTEHKLITAAVRVQPFDGPGGNPLKDVSAFVPYFDFINVMAYDINGGWSATTGPNAPFDYDTKGGDPFSFRQASKAWLNAKWPANKLVMGLPFYGRSLTATVDMNSNPSNQYVSKSPTVPKGDPSDSNEPNAFCNEGSVYGGLWAWKYLRSEILKNGPSSPINGWNRYWDNVTQTPWLFGSSNKMYISYDDPQSLKVKAEYSKQQGLRGVMFWDMTNDSNDELLNAVQVVRQPDTTQPPVTVTTTASATKPPTTSSATKPTTTSSVTKPTTTSTPTTTPGVCSGVDTWKSSQAYNGAQKVTYNGHLWQAKWWTQNDTPGNNGQNVWTDL</sequence>
<feature type="region of interest" description="Disordered" evidence="9">
    <location>
        <begin position="387"/>
        <end position="435"/>
    </location>
</feature>
<dbReference type="SUPFAM" id="SSF51445">
    <property type="entry name" value="(Trans)glycosidases"/>
    <property type="match status" value="1"/>
</dbReference>
<feature type="region of interest" description="Disordered" evidence="9">
    <location>
        <begin position="261"/>
        <end position="282"/>
    </location>
</feature>
<dbReference type="PANTHER" id="PTHR11177:SF392">
    <property type="entry name" value="HAP41P"/>
    <property type="match status" value="1"/>
</dbReference>
<dbReference type="SUPFAM" id="SSF51055">
    <property type="entry name" value="Carbohydrate binding domain"/>
    <property type="match status" value="1"/>
</dbReference>
<feature type="domain" description="GH18" evidence="10">
    <location>
        <begin position="4"/>
        <end position="387"/>
    </location>
</feature>